<proteinExistence type="predicted"/>
<name>A0A2V5IDY3_9EURO</name>
<sequence>MLQDSDKRIMSFHVFSQSTVQGTLCLNLKAMVPSQGDNPIKDRSKTRRDGDYRLGGCSDILVCQTNKVSQANHVLRLTWKVEYSDVLRHIPETIRQEPPPSNYRPSRWKTAPKDPQYSFPRSRQSRAYPPRKPLQAKVATVTRNCVRRLPHQPRADQAAKKKKKKKKKQR</sequence>
<reference evidence="2 3" key="1">
    <citation type="submission" date="2018-02" db="EMBL/GenBank/DDBJ databases">
        <title>The genomes of Aspergillus section Nigri reveals drivers in fungal speciation.</title>
        <authorList>
            <consortium name="DOE Joint Genome Institute"/>
            <person name="Vesth T.C."/>
            <person name="Nybo J."/>
            <person name="Theobald S."/>
            <person name="Brandl J."/>
            <person name="Frisvad J.C."/>
            <person name="Nielsen K.F."/>
            <person name="Lyhne E.K."/>
            <person name="Kogle M.E."/>
            <person name="Kuo A."/>
            <person name="Riley R."/>
            <person name="Clum A."/>
            <person name="Nolan M."/>
            <person name="Lipzen A."/>
            <person name="Salamov A."/>
            <person name="Henrissat B."/>
            <person name="Wiebenga A."/>
            <person name="De vries R.P."/>
            <person name="Grigoriev I.V."/>
            <person name="Mortensen U.H."/>
            <person name="Andersen M.R."/>
            <person name="Baker S.E."/>
        </authorList>
    </citation>
    <scope>NUCLEOTIDE SEQUENCE [LARGE SCALE GENOMIC DNA]</scope>
    <source>
        <strain evidence="2 3">CBS 114.80</strain>
    </source>
</reference>
<evidence type="ECO:0000313" key="2">
    <source>
        <dbReference type="EMBL" id="PYI32283.1"/>
    </source>
</evidence>
<feature type="region of interest" description="Disordered" evidence="1">
    <location>
        <begin position="92"/>
        <end position="170"/>
    </location>
</feature>
<feature type="compositionally biased region" description="Basic residues" evidence="1">
    <location>
        <begin position="160"/>
        <end position="170"/>
    </location>
</feature>
<dbReference type="EMBL" id="KZ825494">
    <property type="protein sequence ID" value="PYI32283.1"/>
    <property type="molecule type" value="Genomic_DNA"/>
</dbReference>
<dbReference type="Proteomes" id="UP000248817">
    <property type="component" value="Unassembled WGS sequence"/>
</dbReference>
<dbReference type="AlphaFoldDB" id="A0A2V5IDY3"/>
<accession>A0A2V5IDY3</accession>
<keyword evidence="3" id="KW-1185">Reference proteome</keyword>
<organism evidence="2 3">
    <name type="scientific">Aspergillus indologenus CBS 114.80</name>
    <dbReference type="NCBI Taxonomy" id="1450541"/>
    <lineage>
        <taxon>Eukaryota</taxon>
        <taxon>Fungi</taxon>
        <taxon>Dikarya</taxon>
        <taxon>Ascomycota</taxon>
        <taxon>Pezizomycotina</taxon>
        <taxon>Eurotiomycetes</taxon>
        <taxon>Eurotiomycetidae</taxon>
        <taxon>Eurotiales</taxon>
        <taxon>Aspergillaceae</taxon>
        <taxon>Aspergillus</taxon>
        <taxon>Aspergillus subgen. Circumdati</taxon>
    </lineage>
</organism>
<evidence type="ECO:0000256" key="1">
    <source>
        <dbReference type="SAM" id="MobiDB-lite"/>
    </source>
</evidence>
<protein>
    <submittedName>
        <fullName evidence="2">Uncharacterized protein</fullName>
    </submittedName>
</protein>
<gene>
    <name evidence="2" type="ORF">BP00DRAFT_158991</name>
</gene>
<evidence type="ECO:0000313" key="3">
    <source>
        <dbReference type="Proteomes" id="UP000248817"/>
    </source>
</evidence>